<dbReference type="GO" id="GO:0019855">
    <property type="term" value="F:calcium channel inhibitor activity"/>
    <property type="evidence" value="ECO:0007669"/>
    <property type="project" value="TreeGrafter"/>
</dbReference>
<evidence type="ECO:0000256" key="2">
    <source>
        <dbReference type="ARBA" id="ARBA00005653"/>
    </source>
</evidence>
<evidence type="ECO:0000256" key="3">
    <source>
        <dbReference type="ARBA" id="ARBA00022448"/>
    </source>
</evidence>
<gene>
    <name evidence="12" type="primary">MCUB</name>
</gene>
<feature type="transmembrane region" description="Helical" evidence="10">
    <location>
        <begin position="219"/>
        <end position="237"/>
    </location>
</feature>
<reference evidence="12" key="2">
    <citation type="submission" date="2025-08" db="UniProtKB">
        <authorList>
            <consortium name="Ensembl"/>
        </authorList>
    </citation>
    <scope>IDENTIFICATION</scope>
</reference>
<dbReference type="GO" id="GO:0051560">
    <property type="term" value="P:mitochondrial calcium ion homeostasis"/>
    <property type="evidence" value="ECO:0007669"/>
    <property type="project" value="UniProtKB-UniRule"/>
</dbReference>
<accession>A0A4W2DGZ3</accession>
<dbReference type="GO" id="GO:0015292">
    <property type="term" value="F:uniporter activity"/>
    <property type="evidence" value="ECO:0007669"/>
    <property type="project" value="UniProtKB-UniRule"/>
</dbReference>
<dbReference type="Pfam" id="PF04678">
    <property type="entry name" value="MCU"/>
    <property type="match status" value="1"/>
</dbReference>
<name>A0A4W2DGZ3_BOBOX</name>
<keyword evidence="8 10" id="KW-0406">Ion transport</keyword>
<evidence type="ECO:0000256" key="9">
    <source>
        <dbReference type="ARBA" id="ARBA00023136"/>
    </source>
</evidence>
<keyword evidence="10" id="KW-0496">Mitochondrion</keyword>
<keyword evidence="4 10" id="KW-0109">Calcium transport</keyword>
<evidence type="ECO:0000259" key="11">
    <source>
        <dbReference type="Pfam" id="PF04678"/>
    </source>
</evidence>
<feature type="domain" description="Calcium uniporter protein C-terminal" evidence="11">
    <location>
        <begin position="71"/>
        <end position="273"/>
    </location>
</feature>
<comment type="similarity">
    <text evidence="2 10">Belongs to the MCU (TC 1.A.77) family.</text>
</comment>
<keyword evidence="10" id="KW-0107">Calcium channel</keyword>
<reference evidence="12 13" key="1">
    <citation type="submission" date="2018-11" db="EMBL/GenBank/DDBJ databases">
        <title>Haplotype-resolved cattle genomes.</title>
        <authorList>
            <person name="Low W.Y."/>
            <person name="Tearle R."/>
            <person name="Bickhart D.M."/>
            <person name="Rosen B.D."/>
            <person name="Koren S."/>
            <person name="Rhie A."/>
            <person name="Hiendleder S."/>
            <person name="Phillippy A.M."/>
            <person name="Smith T.P.L."/>
            <person name="Williams J.L."/>
        </authorList>
    </citation>
    <scope>NUCLEOTIDE SEQUENCE [LARGE SCALE GENOMIC DNA]</scope>
</reference>
<dbReference type="AlphaFoldDB" id="A0A4W2DGZ3"/>
<evidence type="ECO:0000256" key="4">
    <source>
        <dbReference type="ARBA" id="ARBA00022568"/>
    </source>
</evidence>
<evidence type="ECO:0000313" key="12">
    <source>
        <dbReference type="Ensembl" id="ENSBIXP00000025507.1"/>
    </source>
</evidence>
<comment type="function">
    <text evidence="10">Mitochondrial inner membrane calcium uniporter that mediates calcium uptake into mitochondria. Mitochondrial calcium homeostasis plays key roles in cellular physiology and regulates cell bioenergetics, cytoplasmic calcium signals and activation of cell death pathways.</text>
</comment>
<keyword evidence="6 10" id="KW-0106">Calcium</keyword>
<organism evidence="12 13">
    <name type="scientific">Bos indicus x Bos taurus</name>
    <name type="common">Hybrid cattle</name>
    <dbReference type="NCBI Taxonomy" id="30522"/>
    <lineage>
        <taxon>Eukaryota</taxon>
        <taxon>Metazoa</taxon>
        <taxon>Chordata</taxon>
        <taxon>Craniata</taxon>
        <taxon>Vertebrata</taxon>
        <taxon>Euteleostomi</taxon>
        <taxon>Mammalia</taxon>
        <taxon>Eutheria</taxon>
        <taxon>Laurasiatheria</taxon>
        <taxon>Artiodactyla</taxon>
        <taxon>Ruminantia</taxon>
        <taxon>Pecora</taxon>
        <taxon>Bovidae</taxon>
        <taxon>Bovinae</taxon>
        <taxon>Bos</taxon>
    </lineage>
</organism>
<comment type="domain">
    <text evidence="10">The selectivity filter, in which calcium ions are arranged in single file, is composed of two acidic rings separated by one helical turn along the central axis of the channel pore.</text>
</comment>
<keyword evidence="7 10" id="KW-1133">Transmembrane helix</keyword>
<dbReference type="GO" id="GO:0005262">
    <property type="term" value="F:calcium channel activity"/>
    <property type="evidence" value="ECO:0007669"/>
    <property type="project" value="UniProtKB-UniRule"/>
</dbReference>
<protein>
    <recommendedName>
        <fullName evidence="10">Calcium uniporter protein</fullName>
    </recommendedName>
</protein>
<keyword evidence="10" id="KW-0999">Mitochondrion inner membrane</keyword>
<sequence length="361" mass="41438">MVLCVKLCGNLKFYQSNLYSTLVPSDEITVSYKHGLPLITLTLPSRKERCQFVVKPMLSTVGSFLQDLQNEDKGIRTAAIFTADGTEIAASTLMEILLKNDFKLVIDKITYDVQCPMKENLSSEQATEMENMKSLVYRLFTALHLEEFQKKREHHLLEKIDHLKGQLQPLEQMKARIEARSEAKISGLLWAGLAMLSVQGGAMAWLTWWVYSWDIMEPVTYFITFANSMVFFAYFIVTRQDYTYSAVKSRQFLHFFHKRSKQQHFDVEQYNKLKDDLAKAPLTSLLLLLLLNRFSPTLCDPMDSSPPGSSVHGILQARTLQWAAMSFIATSLNYHAPPVLRFVCFYLVLIRSLNTSKYRKG</sequence>
<evidence type="ECO:0000256" key="10">
    <source>
        <dbReference type="RuleBase" id="RU367035"/>
    </source>
</evidence>
<dbReference type="PANTHER" id="PTHR13462">
    <property type="entry name" value="CALCIUM UNIPORTER PROTEIN, MITOCHONDRIAL"/>
    <property type="match status" value="1"/>
</dbReference>
<evidence type="ECO:0000313" key="13">
    <source>
        <dbReference type="Proteomes" id="UP000314981"/>
    </source>
</evidence>
<keyword evidence="10" id="KW-0407">Ion channel</keyword>
<evidence type="ECO:0000256" key="8">
    <source>
        <dbReference type="ARBA" id="ARBA00023065"/>
    </source>
</evidence>
<dbReference type="GO" id="GO:0036444">
    <property type="term" value="P:calcium import into the mitochondrion"/>
    <property type="evidence" value="ECO:0007669"/>
    <property type="project" value="TreeGrafter"/>
</dbReference>
<evidence type="ECO:0000256" key="1">
    <source>
        <dbReference type="ARBA" id="ARBA00004141"/>
    </source>
</evidence>
<dbReference type="GO" id="GO:1990246">
    <property type="term" value="C:uniplex complex"/>
    <property type="evidence" value="ECO:0007669"/>
    <property type="project" value="TreeGrafter"/>
</dbReference>
<reference evidence="12" key="3">
    <citation type="submission" date="2025-09" db="UniProtKB">
        <authorList>
            <consortium name="Ensembl"/>
        </authorList>
    </citation>
    <scope>IDENTIFICATION</scope>
</reference>
<keyword evidence="3 10" id="KW-0813">Transport</keyword>
<proteinExistence type="inferred from homology"/>
<feature type="transmembrane region" description="Helical" evidence="10">
    <location>
        <begin position="188"/>
        <end position="207"/>
    </location>
</feature>
<dbReference type="Ensembl" id="ENSBIXT00000042206.1">
    <property type="protein sequence ID" value="ENSBIXP00000025507.1"/>
    <property type="gene ID" value="ENSBIXG00000027586.1"/>
</dbReference>
<keyword evidence="5 10" id="KW-0812">Transmembrane</keyword>
<evidence type="ECO:0000256" key="5">
    <source>
        <dbReference type="ARBA" id="ARBA00022692"/>
    </source>
</evidence>
<evidence type="ECO:0000256" key="7">
    <source>
        <dbReference type="ARBA" id="ARBA00022989"/>
    </source>
</evidence>
<dbReference type="InterPro" id="IPR006769">
    <property type="entry name" value="MCU_C"/>
</dbReference>
<dbReference type="PANTHER" id="PTHR13462:SF6">
    <property type="entry name" value="CALCIUM UNIPORTER REGULATORY SUBUNIT MCUB, MITOCHONDRIAL"/>
    <property type="match status" value="1"/>
</dbReference>
<keyword evidence="9 10" id="KW-0472">Membrane</keyword>
<evidence type="ECO:0000256" key="6">
    <source>
        <dbReference type="ARBA" id="ARBA00022837"/>
    </source>
</evidence>
<comment type="subcellular location">
    <subcellularLocation>
        <location evidence="1">Membrane</location>
        <topology evidence="1">Multi-pass membrane protein</topology>
    </subcellularLocation>
    <subcellularLocation>
        <location evidence="10">Mitochondrion inner membrane</location>
        <topology evidence="10">Multi-pass membrane protein</topology>
    </subcellularLocation>
</comment>
<dbReference type="InterPro" id="IPR039055">
    <property type="entry name" value="MCU_fam"/>
</dbReference>
<dbReference type="Proteomes" id="UP000314981">
    <property type="component" value="Chromosome 6"/>
</dbReference>
<keyword evidence="13" id="KW-1185">Reference proteome</keyword>